<evidence type="ECO:0000256" key="4">
    <source>
        <dbReference type="RuleBase" id="RU003910"/>
    </source>
</evidence>
<sequence>MIFYKQKNIHLKPNEIIDYKDIDLLRKFITDQSKIVSRRSNGLTVKQQKQLAKSIKKARILALLPFVNKD</sequence>
<dbReference type="InterPro" id="IPR036870">
    <property type="entry name" value="Ribosomal_bS18_sf"/>
</dbReference>
<dbReference type="GO" id="GO:0006412">
    <property type="term" value="P:translation"/>
    <property type="evidence" value="ECO:0007669"/>
    <property type="project" value="InterPro"/>
</dbReference>
<dbReference type="HAMAP" id="MF_00270">
    <property type="entry name" value="Ribosomal_bS18"/>
    <property type="match status" value="1"/>
</dbReference>
<reference evidence="5" key="1">
    <citation type="submission" date="2015-07" db="EMBL/GenBank/DDBJ databases">
        <title>Reconstructing the complex evolutionary history of mobile plasmids in red algal genomes.</title>
        <authorList>
            <person name="Lee J."/>
            <person name="Kim K.M."/>
            <person name="Yang E.C."/>
            <person name="Miller K.A."/>
            <person name="Boo S.M."/>
            <person name="Bhattacharya D."/>
            <person name="Yoon H.S."/>
        </authorList>
    </citation>
    <scope>NUCLEOTIDE SEQUENCE</scope>
</reference>
<dbReference type="PRINTS" id="PR00974">
    <property type="entry name" value="RIBOSOMALS18"/>
</dbReference>
<dbReference type="PANTHER" id="PTHR13479">
    <property type="entry name" value="30S RIBOSOMAL PROTEIN S18"/>
    <property type="match status" value="1"/>
</dbReference>
<evidence type="ECO:0000313" key="5">
    <source>
        <dbReference type="EMBL" id="AMK96696.1"/>
    </source>
</evidence>
<dbReference type="InterPro" id="IPR001648">
    <property type="entry name" value="Ribosomal_bS18"/>
</dbReference>
<dbReference type="GO" id="GO:0003735">
    <property type="term" value="F:structural constituent of ribosome"/>
    <property type="evidence" value="ECO:0007669"/>
    <property type="project" value="InterPro"/>
</dbReference>
<proteinExistence type="inferred from homology"/>
<evidence type="ECO:0000256" key="3">
    <source>
        <dbReference type="ARBA" id="ARBA00023274"/>
    </source>
</evidence>
<comment type="similarity">
    <text evidence="1 4">Belongs to the bacterial ribosomal protein bS18 family.</text>
</comment>
<geneLocation type="plastid" evidence="5"/>
<dbReference type="AlphaFoldDB" id="A0A141SEH8"/>
<dbReference type="GO" id="GO:1990904">
    <property type="term" value="C:ribonucleoprotein complex"/>
    <property type="evidence" value="ECO:0007669"/>
    <property type="project" value="UniProtKB-KW"/>
</dbReference>
<dbReference type="GO" id="GO:0070181">
    <property type="term" value="F:small ribosomal subunit rRNA binding"/>
    <property type="evidence" value="ECO:0007669"/>
    <property type="project" value="TreeGrafter"/>
</dbReference>
<dbReference type="GeneID" id="27219401"/>
<dbReference type="Pfam" id="PF01084">
    <property type="entry name" value="Ribosomal_S18"/>
    <property type="match status" value="1"/>
</dbReference>
<dbReference type="SUPFAM" id="SSF46911">
    <property type="entry name" value="Ribosomal protein S18"/>
    <property type="match status" value="1"/>
</dbReference>
<evidence type="ECO:0000313" key="6">
    <source>
        <dbReference type="EMBL" id="ASP44591.1"/>
    </source>
</evidence>
<keyword evidence="3 4" id="KW-0687">Ribonucleoprotein</keyword>
<dbReference type="PANTHER" id="PTHR13479:SF40">
    <property type="entry name" value="SMALL RIBOSOMAL SUBUNIT PROTEIN BS18M"/>
    <property type="match status" value="1"/>
</dbReference>
<dbReference type="EMBL" id="MF401963">
    <property type="protein sequence ID" value="ASP44591.1"/>
    <property type="molecule type" value="Genomic_DNA"/>
</dbReference>
<reference evidence="6" key="2">
    <citation type="submission" date="2017-06" db="EMBL/GenBank/DDBJ databases">
        <title>Structure and comparision analysis of complete mitochondrion ans plastid genome of economic red alga Gracilaaria chilensis.</title>
        <authorList>
            <person name="Liu N."/>
            <person name="Zhang L."/>
            <person name="Liu T."/>
        </authorList>
    </citation>
    <scope>NUCLEOTIDE SEQUENCE</scope>
</reference>
<accession>A0A141SEH8</accession>
<dbReference type="Gene3D" id="4.10.640.10">
    <property type="entry name" value="Ribosomal protein S18"/>
    <property type="match status" value="1"/>
</dbReference>
<protein>
    <submittedName>
        <fullName evidence="5 6">Ribosomal protein S18</fullName>
    </submittedName>
</protein>
<organism evidence="5">
    <name type="scientific">Agarophyton chilense</name>
    <name type="common">Red seaweed</name>
    <name type="synonym">Gracilaria chilensis</name>
    <dbReference type="NCBI Taxonomy" id="2510777"/>
    <lineage>
        <taxon>Eukaryota</taxon>
        <taxon>Rhodophyta</taxon>
        <taxon>Florideophyceae</taxon>
        <taxon>Rhodymeniophycidae</taxon>
        <taxon>Gracilariales</taxon>
        <taxon>Gracilariaceae</taxon>
        <taxon>Agarophyton</taxon>
    </lineage>
</organism>
<keyword evidence="2 4" id="KW-0689">Ribosomal protein</keyword>
<dbReference type="GO" id="GO:0005840">
    <property type="term" value="C:ribosome"/>
    <property type="evidence" value="ECO:0007669"/>
    <property type="project" value="UniProtKB-KW"/>
</dbReference>
<dbReference type="NCBIfam" id="TIGR00165">
    <property type="entry name" value="S18"/>
    <property type="match status" value="1"/>
</dbReference>
<dbReference type="EMBL" id="KT266788">
    <property type="protein sequence ID" value="AMK96696.1"/>
    <property type="molecule type" value="Genomic_DNA"/>
</dbReference>
<evidence type="ECO:0000256" key="1">
    <source>
        <dbReference type="ARBA" id="ARBA00005589"/>
    </source>
</evidence>
<keyword evidence="5" id="KW-0934">Plastid</keyword>
<dbReference type="RefSeq" id="YP_009244454.1">
    <property type="nucleotide sequence ID" value="NC_029860.1"/>
</dbReference>
<gene>
    <name evidence="5" type="primary">rps18</name>
    <name evidence="5" type="ORF">Gchil_034</name>
</gene>
<name>A0A141SEH8_AGACH</name>
<evidence type="ECO:0000256" key="2">
    <source>
        <dbReference type="ARBA" id="ARBA00022980"/>
    </source>
</evidence>